<accession>K2RXJ2</accession>
<protein>
    <submittedName>
        <fullName evidence="1">Uncharacterized protein</fullName>
    </submittedName>
</protein>
<gene>
    <name evidence="1" type="ORF">MPH_05363</name>
</gene>
<reference evidence="1 2" key="1">
    <citation type="journal article" date="2012" name="BMC Genomics">
        <title>Tools to kill: Genome of one of the most destructive plant pathogenic fungi Macrophomina phaseolina.</title>
        <authorList>
            <person name="Islam M.S."/>
            <person name="Haque M.S."/>
            <person name="Islam M.M."/>
            <person name="Emdad E.M."/>
            <person name="Halim A."/>
            <person name="Hossen Q.M.M."/>
            <person name="Hossain M.Z."/>
            <person name="Ahmed B."/>
            <person name="Rahim S."/>
            <person name="Rahman M.S."/>
            <person name="Alam M.M."/>
            <person name="Hou S."/>
            <person name="Wan X."/>
            <person name="Saito J.A."/>
            <person name="Alam M."/>
        </authorList>
    </citation>
    <scope>NUCLEOTIDE SEQUENCE [LARGE SCALE GENOMIC DNA]</scope>
    <source>
        <strain evidence="1 2">MS6</strain>
    </source>
</reference>
<evidence type="ECO:0000313" key="2">
    <source>
        <dbReference type="Proteomes" id="UP000007129"/>
    </source>
</evidence>
<dbReference type="VEuPathDB" id="FungiDB:MPH_05363"/>
<evidence type="ECO:0000313" key="1">
    <source>
        <dbReference type="EMBL" id="EKG17432.1"/>
    </source>
</evidence>
<dbReference type="EMBL" id="AHHD01000248">
    <property type="protein sequence ID" value="EKG17432.1"/>
    <property type="molecule type" value="Genomic_DNA"/>
</dbReference>
<dbReference type="InParanoid" id="K2RXJ2"/>
<dbReference type="HOGENOM" id="CLU_1759159_0_0_1"/>
<proteinExistence type="predicted"/>
<comment type="caution">
    <text evidence="1">The sequence shown here is derived from an EMBL/GenBank/DDBJ whole genome shotgun (WGS) entry which is preliminary data.</text>
</comment>
<sequence>MEGGTIKHSPFGVVEQLHKSMSYSLKVRPWPDRKAVCSHNARVGGYWCNIKPEAITKVFVVGNHSAHDKFSTSLPARALGSTTRASSRPYRKLNADVVIRITPFFLTGDGQLADFGFPCTFHLIGDLFFSPLSKLSWLPSFRAVAGSS</sequence>
<organism evidence="1 2">
    <name type="scientific">Macrophomina phaseolina (strain MS6)</name>
    <name type="common">Charcoal rot fungus</name>
    <dbReference type="NCBI Taxonomy" id="1126212"/>
    <lineage>
        <taxon>Eukaryota</taxon>
        <taxon>Fungi</taxon>
        <taxon>Dikarya</taxon>
        <taxon>Ascomycota</taxon>
        <taxon>Pezizomycotina</taxon>
        <taxon>Dothideomycetes</taxon>
        <taxon>Dothideomycetes incertae sedis</taxon>
        <taxon>Botryosphaeriales</taxon>
        <taxon>Botryosphaeriaceae</taxon>
        <taxon>Macrophomina</taxon>
    </lineage>
</organism>
<name>K2RXJ2_MACPH</name>
<dbReference type="AlphaFoldDB" id="K2RXJ2"/>
<dbReference type="Proteomes" id="UP000007129">
    <property type="component" value="Unassembled WGS sequence"/>
</dbReference>